<dbReference type="EMBL" id="AP018907">
    <property type="protein sequence ID" value="BBF93277.1"/>
    <property type="molecule type" value="Genomic_DNA"/>
</dbReference>
<dbReference type="InterPro" id="IPR036249">
    <property type="entry name" value="Thioredoxin-like_sf"/>
</dbReference>
<accession>A0A348G144</accession>
<dbReference type="SFLD" id="SFLDS00019">
    <property type="entry name" value="Glutathione_Transferase_(cytos"/>
    <property type="match status" value="1"/>
</dbReference>
<dbReference type="InterPro" id="IPR036282">
    <property type="entry name" value="Glutathione-S-Trfase_C_sf"/>
</dbReference>
<dbReference type="Gene3D" id="1.20.1050.10">
    <property type="match status" value="1"/>
</dbReference>
<dbReference type="AlphaFoldDB" id="A0A348G144"/>
<dbReference type="InterPro" id="IPR040079">
    <property type="entry name" value="Glutathione_S-Trfase"/>
</dbReference>
<dbReference type="InterPro" id="IPR050931">
    <property type="entry name" value="Mito_Protein_Transport_Metaxin"/>
</dbReference>
<dbReference type="PANTHER" id="PTHR12289">
    <property type="entry name" value="METAXIN RELATED"/>
    <property type="match status" value="1"/>
</dbReference>
<dbReference type="CDD" id="cd03193">
    <property type="entry name" value="GST_C_Metaxin"/>
    <property type="match status" value="1"/>
</dbReference>
<dbReference type="Gene3D" id="3.40.30.10">
    <property type="entry name" value="Glutaredoxin"/>
    <property type="match status" value="1"/>
</dbReference>
<dbReference type="InterPro" id="IPR033468">
    <property type="entry name" value="Metaxin_GST"/>
</dbReference>
<organism evidence="2 3">
    <name type="scientific">Blastochloris tepida</name>
    <dbReference type="NCBI Taxonomy" id="2233851"/>
    <lineage>
        <taxon>Bacteria</taxon>
        <taxon>Pseudomonadati</taxon>
        <taxon>Pseudomonadota</taxon>
        <taxon>Alphaproteobacteria</taxon>
        <taxon>Hyphomicrobiales</taxon>
        <taxon>Blastochloridaceae</taxon>
        <taxon>Blastochloris</taxon>
    </lineage>
</organism>
<keyword evidence="2" id="KW-0808">Transferase</keyword>
<dbReference type="InterPro" id="IPR012336">
    <property type="entry name" value="Thioredoxin-like_fold"/>
</dbReference>
<proteinExistence type="predicted"/>
<dbReference type="Pfam" id="PF17171">
    <property type="entry name" value="GST_C_6"/>
    <property type="match status" value="1"/>
</dbReference>
<name>A0A348G144_9HYPH</name>
<gene>
    <name evidence="2" type="ORF">BLTE_19620</name>
</gene>
<protein>
    <submittedName>
        <fullName evidence="2">Glutathione S-transferase</fullName>
    </submittedName>
</protein>
<reference evidence="2 3" key="1">
    <citation type="submission" date="2018-08" db="EMBL/GenBank/DDBJ databases">
        <title>Complete genome sequencing of Blastochloris tepida GI.</title>
        <authorList>
            <person name="Tsukatani Y."/>
            <person name="Mori H."/>
        </authorList>
    </citation>
    <scope>NUCLEOTIDE SEQUENCE [LARGE SCALE GENOMIC DNA]</scope>
    <source>
        <strain evidence="2 3">GI</strain>
    </source>
</reference>
<sequence length="234" mass="26196">MITLYGFGPAFGLPDPSPFVLKAELLLKFAGLPYRIDTSGMMRAPKGKLPYIEDDGTRIPDSTFIRFHIEKKYGFDFDAGLDAKDRGIAWAVEKMIEDQLYWALVHDRWMDETNFTNGPKTFFKRIPPPLRQLAIFLIRRKIRGVLKGQGFGRHSRAEVAQLTGRVVDSLAAILGDKPFLMGNAPCGADATVAGMLIAILCPIFESPTRAAIERHANLVAYRDRMMERYFPAGG</sequence>
<evidence type="ECO:0000313" key="3">
    <source>
        <dbReference type="Proteomes" id="UP000266934"/>
    </source>
</evidence>
<dbReference type="RefSeq" id="WP_126399847.1">
    <property type="nucleotide sequence ID" value="NZ_AP018907.1"/>
</dbReference>
<dbReference type="OrthoDB" id="7664269at2"/>
<dbReference type="PANTHER" id="PTHR12289:SF41">
    <property type="entry name" value="FAILED AXON CONNECTIONS-RELATED"/>
    <property type="match status" value="1"/>
</dbReference>
<evidence type="ECO:0000313" key="2">
    <source>
        <dbReference type="EMBL" id="BBF93277.1"/>
    </source>
</evidence>
<dbReference type="SFLD" id="SFLDG01200">
    <property type="entry name" value="SUF1.1"/>
    <property type="match status" value="1"/>
</dbReference>
<dbReference type="Proteomes" id="UP000266934">
    <property type="component" value="Chromosome"/>
</dbReference>
<dbReference type="PROSITE" id="PS50404">
    <property type="entry name" value="GST_NTER"/>
    <property type="match status" value="1"/>
</dbReference>
<dbReference type="Pfam" id="PF17172">
    <property type="entry name" value="GST_N_4"/>
    <property type="match status" value="1"/>
</dbReference>
<dbReference type="KEGG" id="blag:BLTE_19620"/>
<dbReference type="GO" id="GO:0016740">
    <property type="term" value="F:transferase activity"/>
    <property type="evidence" value="ECO:0007669"/>
    <property type="project" value="UniProtKB-KW"/>
</dbReference>
<dbReference type="SUPFAM" id="SSF47616">
    <property type="entry name" value="GST C-terminal domain-like"/>
    <property type="match status" value="1"/>
</dbReference>
<dbReference type="InterPro" id="IPR004045">
    <property type="entry name" value="Glutathione_S-Trfase_N"/>
</dbReference>
<keyword evidence="3" id="KW-1185">Reference proteome</keyword>
<dbReference type="InterPro" id="IPR026928">
    <property type="entry name" value="FAX/IsoI-like"/>
</dbReference>
<evidence type="ECO:0000259" key="1">
    <source>
        <dbReference type="PROSITE" id="PS50404"/>
    </source>
</evidence>
<feature type="domain" description="GST N-terminal" evidence="1">
    <location>
        <begin position="7"/>
        <end position="77"/>
    </location>
</feature>
<dbReference type="SUPFAM" id="SSF52833">
    <property type="entry name" value="Thioredoxin-like"/>
    <property type="match status" value="1"/>
</dbReference>
<dbReference type="SFLD" id="SFLDG01180">
    <property type="entry name" value="SUF1"/>
    <property type="match status" value="1"/>
</dbReference>
<dbReference type="CDD" id="cd03080">
    <property type="entry name" value="GST_N_Metaxin_like"/>
    <property type="match status" value="1"/>
</dbReference>